<sequence>MEHLPSKPYELGVPLSTPRLLLAGVFILAVDMMLQLAHDGDSGRKSRMNQEMFLRRRSKVHVPMGTGGATRAQVASAVREIAAFRCVLSEPLIEQIGLLSATELKYWLRDIVGVLRRRSGAHVQHRPFYPDFPEQVLTASEAELYLNAVMHYLTLRRLPATEESRPPLLEGNVIPWTIEPGSIPEFESLLEPLVSSHTSLSEEEVFDVIWFIREYKSDVFRLLPEVIPFREIRAQVGGALILHVAGDTRVDVFLERNVETATDVLRLAVALNGGDVSLATATTRFKAMKRSMRRLLLSLLDRTLNATEDVMRQAERWKRLAEVLHPGDYADKYPRALAAITAARRNEAPDSFGSRVETLFAQSDIAELVPVLQSRPGEFARRLDATLRRATQPEPVLDAFEAVAAQVSSPVLLQLLAQSRAPRPLPLRAFAPKGSFAKVYGIEDHREPLAPEVLARAARICEDALVTRFATLPPLGRCYIDPELREYRVPLAQRASAKSLRTLVRGSRLPMPDTRFIRLFLWWKNGRSRTDIDLSAAFFDANFVFRETVAYYNLRDYGGCHSGDIVDAPEGASEFIDLDLDVLVEKGVRYVVTSINSYTQQPYCDLPECFAGWMARTDTASGEIFEPRTVFDRIDIASDTQICLPFVMDLQEQRVIWADLGLTSAPRWNNVGNNLSGISLMLRALIHTPRPDLETLFDLHARARGERVASPQQAQAVFAPDQGITPFDTDLIRSQFL</sequence>
<evidence type="ECO:0000313" key="3">
    <source>
        <dbReference type="Proteomes" id="UP001222282"/>
    </source>
</evidence>
<dbReference type="InterPro" id="IPR051324">
    <property type="entry name" value="Stress/Tellurium_Resist"/>
</dbReference>
<name>A0ABY7Z868_9PSED</name>
<dbReference type="Gene3D" id="2.60.60.30">
    <property type="entry name" value="sav2460 like domains"/>
    <property type="match status" value="1"/>
</dbReference>
<dbReference type="Proteomes" id="UP001222282">
    <property type="component" value="Chromosome"/>
</dbReference>
<evidence type="ECO:0000313" key="2">
    <source>
        <dbReference type="EMBL" id="WDR35756.1"/>
    </source>
</evidence>
<gene>
    <name evidence="2" type="ORF">NN484_25240</name>
</gene>
<organism evidence="2 3">
    <name type="scientific">Pseudomonas serboccidentalis</name>
    <dbReference type="NCBI Taxonomy" id="2964670"/>
    <lineage>
        <taxon>Bacteria</taxon>
        <taxon>Pseudomonadati</taxon>
        <taxon>Pseudomonadota</taxon>
        <taxon>Gammaproteobacteria</taxon>
        <taxon>Pseudomonadales</taxon>
        <taxon>Pseudomonadaceae</taxon>
        <taxon>Pseudomonas</taxon>
    </lineage>
</organism>
<dbReference type="EMBL" id="CP101655">
    <property type="protein sequence ID" value="WDR35756.1"/>
    <property type="molecule type" value="Genomic_DNA"/>
</dbReference>
<accession>A0ABY7Z868</accession>
<keyword evidence="3" id="KW-1185">Reference proteome</keyword>
<dbReference type="PANTHER" id="PTHR32097">
    <property type="entry name" value="CAMP-BINDING PROTEIN 1-RELATED"/>
    <property type="match status" value="1"/>
</dbReference>
<dbReference type="CDD" id="cd06974">
    <property type="entry name" value="TerD_like"/>
    <property type="match status" value="1"/>
</dbReference>
<evidence type="ECO:0000256" key="1">
    <source>
        <dbReference type="ARBA" id="ARBA00022686"/>
    </source>
</evidence>
<reference evidence="2 3" key="1">
    <citation type="submission" date="2022-07" db="EMBL/GenBank/DDBJ databases">
        <authorList>
            <person name="Abrouk D."/>
            <person name="Moenne-Loccoz Y."/>
            <person name="Todorovic I."/>
            <person name="Raicevic V."/>
            <person name="Jovicic-Petrovic J."/>
        </authorList>
    </citation>
    <scope>NUCLEOTIDE SEQUENCE [LARGE SCALE GENOMIC DNA]</scope>
    <source>
        <strain evidence="3">IT-P374</strain>
    </source>
</reference>
<protein>
    <submittedName>
        <fullName evidence="2">TerD family protein</fullName>
    </submittedName>
</protein>
<keyword evidence="1" id="KW-0778">Tellurium resistance</keyword>
<proteinExistence type="predicted"/>
<dbReference type="RefSeq" id="WP_274658179.1">
    <property type="nucleotide sequence ID" value="NZ_CP101655.1"/>
</dbReference>
<dbReference type="PANTHER" id="PTHR32097:SF18">
    <property type="entry name" value="RING-TYPE DOMAIN-CONTAINING PROTEIN"/>
    <property type="match status" value="1"/>
</dbReference>
<dbReference type="InterPro" id="IPR003325">
    <property type="entry name" value="TerD"/>
</dbReference>